<keyword evidence="9" id="KW-1185">Reference proteome</keyword>
<feature type="transmembrane region" description="Helical" evidence="7">
    <location>
        <begin position="358"/>
        <end position="376"/>
    </location>
</feature>
<evidence type="ECO:0000256" key="6">
    <source>
        <dbReference type="ARBA" id="ARBA00023136"/>
    </source>
</evidence>
<dbReference type="CDD" id="cd13127">
    <property type="entry name" value="MATE_tuaB_like"/>
    <property type="match status" value="1"/>
</dbReference>
<dbReference type="RefSeq" id="WP_240178782.1">
    <property type="nucleotide sequence ID" value="NZ_CP092362.2"/>
</dbReference>
<feature type="transmembrane region" description="Helical" evidence="7">
    <location>
        <begin position="83"/>
        <end position="107"/>
    </location>
</feature>
<feature type="transmembrane region" description="Helical" evidence="7">
    <location>
        <begin position="258"/>
        <end position="278"/>
    </location>
</feature>
<reference evidence="8" key="1">
    <citation type="submission" date="2022-08" db="EMBL/GenBank/DDBJ databases">
        <title>Whole genome sequencing of non-tuberculosis mycobacteria type-strains.</title>
        <authorList>
            <person name="Igarashi Y."/>
            <person name="Osugi A."/>
            <person name="Mitarai S."/>
        </authorList>
    </citation>
    <scope>NUCLEOTIDE SEQUENCE</scope>
    <source>
        <strain evidence="8">JCM 16369</strain>
    </source>
</reference>
<keyword evidence="6 7" id="KW-0472">Membrane</keyword>
<evidence type="ECO:0000256" key="3">
    <source>
        <dbReference type="ARBA" id="ARBA00022475"/>
    </source>
</evidence>
<evidence type="ECO:0000313" key="8">
    <source>
        <dbReference type="EMBL" id="ULN42343.1"/>
    </source>
</evidence>
<keyword evidence="5 7" id="KW-1133">Transmembrane helix</keyword>
<accession>A0ABY3TM85</accession>
<evidence type="ECO:0000313" key="9">
    <source>
        <dbReference type="Proteomes" id="UP001055337"/>
    </source>
</evidence>
<dbReference type="Proteomes" id="UP001055337">
    <property type="component" value="Chromosome"/>
</dbReference>
<proteinExistence type="inferred from homology"/>
<dbReference type="EMBL" id="CP092362">
    <property type="protein sequence ID" value="ULN42343.1"/>
    <property type="molecule type" value="Genomic_DNA"/>
</dbReference>
<protein>
    <submittedName>
        <fullName evidence="8">Lipopolysaccharide biosynthesis protein</fullName>
    </submittedName>
</protein>
<keyword evidence="3" id="KW-1003">Cell membrane</keyword>
<dbReference type="InterPro" id="IPR050833">
    <property type="entry name" value="Poly_Biosynth_Transport"/>
</dbReference>
<feature type="transmembrane region" description="Helical" evidence="7">
    <location>
        <begin position="445"/>
        <end position="463"/>
    </location>
</feature>
<keyword evidence="4 7" id="KW-0812">Transmembrane</keyword>
<name>A0ABY3TM85_9MYCO</name>
<feature type="transmembrane region" description="Helical" evidence="7">
    <location>
        <begin position="382"/>
        <end position="403"/>
    </location>
</feature>
<dbReference type="PANTHER" id="PTHR30250">
    <property type="entry name" value="PST FAMILY PREDICTED COLANIC ACID TRANSPORTER"/>
    <property type="match status" value="1"/>
</dbReference>
<feature type="transmembrane region" description="Helical" evidence="7">
    <location>
        <begin position="215"/>
        <end position="238"/>
    </location>
</feature>
<sequence length="487" mass="51348">MTPAAADATPATGRQAAWNYLVFGLSKSSTLIMTIVAARLLDPADFGLFTLALLVVNLFDYMKDLGVGAALVQSPGRWERLAPTGLTLTVIFGVVAGALLAVTAPLGAEILNQPGLTPLIRVLAIGLTISALSAIPAARLRRDLDFRQRIWPEFLGSVVKATVTIVLAAQGHGVWSLVYGQLAGTVVLTVLYWWVARTPVVFGFDRQEAKSLIRYGTALTGVALLSFAMFNMDYLFIGMRRGDEQLGLYTLAYRLPDLLVLALCSVISDVLFSALSRLQHDRERLGGHYLEVIAATMALSAPISVALAAAAPAVIGTLYGPEYAGAAPVLVVLAIYALLFSVSWHAGDVFKAMGRPTLLITTGTGRLALMVGPVWWAAGHSIVLVGLMLLAVESVMFTVNTVLVRRVAGIGLRALGIAVVRPLPAAAAMGAVMFGLTWLTAGLPAPVVLLIAVPAGLVTYVVGLRLTARQLYDAGAGVARKVIGGSR</sequence>
<evidence type="ECO:0000256" key="1">
    <source>
        <dbReference type="ARBA" id="ARBA00004651"/>
    </source>
</evidence>
<feature type="transmembrane region" description="Helical" evidence="7">
    <location>
        <begin position="46"/>
        <end position="62"/>
    </location>
</feature>
<dbReference type="PANTHER" id="PTHR30250:SF10">
    <property type="entry name" value="LIPOPOLYSACCHARIDE BIOSYNTHESIS PROTEIN WZXC"/>
    <property type="match status" value="1"/>
</dbReference>
<gene>
    <name evidence="8" type="ORF">MI149_04235</name>
</gene>
<feature type="transmembrane region" description="Helical" evidence="7">
    <location>
        <begin position="20"/>
        <end position="40"/>
    </location>
</feature>
<feature type="transmembrane region" description="Helical" evidence="7">
    <location>
        <begin position="415"/>
        <end position="439"/>
    </location>
</feature>
<feature type="transmembrane region" description="Helical" evidence="7">
    <location>
        <begin position="290"/>
        <end position="311"/>
    </location>
</feature>
<dbReference type="Pfam" id="PF13440">
    <property type="entry name" value="Polysacc_synt_3"/>
    <property type="match status" value="1"/>
</dbReference>
<feature type="transmembrane region" description="Helical" evidence="7">
    <location>
        <begin position="119"/>
        <end position="138"/>
    </location>
</feature>
<evidence type="ECO:0000256" key="7">
    <source>
        <dbReference type="SAM" id="Phobius"/>
    </source>
</evidence>
<evidence type="ECO:0000256" key="5">
    <source>
        <dbReference type="ARBA" id="ARBA00022989"/>
    </source>
</evidence>
<evidence type="ECO:0000256" key="4">
    <source>
        <dbReference type="ARBA" id="ARBA00022692"/>
    </source>
</evidence>
<comment type="subcellular location">
    <subcellularLocation>
        <location evidence="1">Cell membrane</location>
        <topology evidence="1">Multi-pass membrane protein</topology>
    </subcellularLocation>
</comment>
<comment type="similarity">
    <text evidence="2">Belongs to the polysaccharide synthase family.</text>
</comment>
<feature type="transmembrane region" description="Helical" evidence="7">
    <location>
        <begin position="150"/>
        <end position="169"/>
    </location>
</feature>
<organism evidence="8 9">
    <name type="scientific">Mycolicibacterium crocinum</name>
    <dbReference type="NCBI Taxonomy" id="388459"/>
    <lineage>
        <taxon>Bacteria</taxon>
        <taxon>Bacillati</taxon>
        <taxon>Actinomycetota</taxon>
        <taxon>Actinomycetes</taxon>
        <taxon>Mycobacteriales</taxon>
        <taxon>Mycobacteriaceae</taxon>
        <taxon>Mycolicibacterium</taxon>
    </lineage>
</organism>
<feature type="transmembrane region" description="Helical" evidence="7">
    <location>
        <begin position="175"/>
        <end position="195"/>
    </location>
</feature>
<feature type="transmembrane region" description="Helical" evidence="7">
    <location>
        <begin position="323"/>
        <end position="346"/>
    </location>
</feature>
<evidence type="ECO:0000256" key="2">
    <source>
        <dbReference type="ARBA" id="ARBA00007430"/>
    </source>
</evidence>